<gene>
    <name evidence="1" type="ORF">Pla52n_39420</name>
</gene>
<keyword evidence="2" id="KW-1185">Reference proteome</keyword>
<sequence length="164" mass="18803">MLELPFGSTYEEPKVAMSGDRLVNVTGVSRRQRCQSTIGESRKRTLLNDSTTTSFKHNTRRLPVWNTWIKTRACTRNGFESRPASLVVYLMLLNDDLVANHTRLTARLDYITRRSRVRIPSKRTFGSLCSSVGRASNCLIDNFVDRFYKSMSEGPTWPAQTRHD</sequence>
<comment type="caution">
    <text evidence="1">The sequence shown here is derived from an EMBL/GenBank/DDBJ whole genome shotgun (WGS) entry which is preliminary data.</text>
</comment>
<accession>A0A5C6AV24</accession>
<dbReference type="EMBL" id="SJPN01000004">
    <property type="protein sequence ID" value="TWU02882.1"/>
    <property type="molecule type" value="Genomic_DNA"/>
</dbReference>
<evidence type="ECO:0000313" key="1">
    <source>
        <dbReference type="EMBL" id="TWU02882.1"/>
    </source>
</evidence>
<protein>
    <submittedName>
        <fullName evidence="1">Uncharacterized protein</fullName>
    </submittedName>
</protein>
<dbReference type="AlphaFoldDB" id="A0A5C6AV24"/>
<dbReference type="Proteomes" id="UP000320176">
    <property type="component" value="Unassembled WGS sequence"/>
</dbReference>
<organism evidence="1 2">
    <name type="scientific">Stieleria varia</name>
    <dbReference type="NCBI Taxonomy" id="2528005"/>
    <lineage>
        <taxon>Bacteria</taxon>
        <taxon>Pseudomonadati</taxon>
        <taxon>Planctomycetota</taxon>
        <taxon>Planctomycetia</taxon>
        <taxon>Pirellulales</taxon>
        <taxon>Pirellulaceae</taxon>
        <taxon>Stieleria</taxon>
    </lineage>
</organism>
<reference evidence="1 2" key="1">
    <citation type="submission" date="2019-02" db="EMBL/GenBank/DDBJ databases">
        <title>Deep-cultivation of Planctomycetes and their phenomic and genomic characterization uncovers novel biology.</title>
        <authorList>
            <person name="Wiegand S."/>
            <person name="Jogler M."/>
            <person name="Boedeker C."/>
            <person name="Pinto D."/>
            <person name="Vollmers J."/>
            <person name="Rivas-Marin E."/>
            <person name="Kohn T."/>
            <person name="Peeters S.H."/>
            <person name="Heuer A."/>
            <person name="Rast P."/>
            <person name="Oberbeckmann S."/>
            <person name="Bunk B."/>
            <person name="Jeske O."/>
            <person name="Meyerdierks A."/>
            <person name="Storesund J.E."/>
            <person name="Kallscheuer N."/>
            <person name="Luecker S."/>
            <person name="Lage O.M."/>
            <person name="Pohl T."/>
            <person name="Merkel B.J."/>
            <person name="Hornburger P."/>
            <person name="Mueller R.-W."/>
            <person name="Bruemmer F."/>
            <person name="Labrenz M."/>
            <person name="Spormann A.M."/>
            <person name="Op Den Camp H."/>
            <person name="Overmann J."/>
            <person name="Amann R."/>
            <person name="Jetten M.S.M."/>
            <person name="Mascher T."/>
            <person name="Medema M.H."/>
            <person name="Devos D.P."/>
            <person name="Kaster A.-K."/>
            <person name="Ovreas L."/>
            <person name="Rohde M."/>
            <person name="Galperin M.Y."/>
            <person name="Jogler C."/>
        </authorList>
    </citation>
    <scope>NUCLEOTIDE SEQUENCE [LARGE SCALE GENOMIC DNA]</scope>
    <source>
        <strain evidence="1 2">Pla52n</strain>
    </source>
</reference>
<name>A0A5C6AV24_9BACT</name>
<proteinExistence type="predicted"/>
<evidence type="ECO:0000313" key="2">
    <source>
        <dbReference type="Proteomes" id="UP000320176"/>
    </source>
</evidence>